<keyword evidence="11" id="KW-0479">Metal-binding</keyword>
<dbReference type="GO" id="GO:0015074">
    <property type="term" value="P:DNA integration"/>
    <property type="evidence" value="ECO:0007669"/>
    <property type="project" value="UniProtKB-KW"/>
</dbReference>
<dbReference type="SUPFAM" id="SSF56672">
    <property type="entry name" value="DNA/RNA polymerases"/>
    <property type="match status" value="1"/>
</dbReference>
<dbReference type="SUPFAM" id="SSF50630">
    <property type="entry name" value="Acid proteases"/>
    <property type="match status" value="1"/>
</dbReference>
<evidence type="ECO:0000256" key="17">
    <source>
        <dbReference type="ARBA" id="ARBA00022801"/>
    </source>
</evidence>
<proteinExistence type="predicted"/>
<comment type="subunit">
    <text evidence="34">The protease is a homodimer, whose active site consists of two apposed aspartic acid residues.</text>
</comment>
<dbReference type="InterPro" id="IPR041588">
    <property type="entry name" value="Integrase_H2C2"/>
</dbReference>
<keyword evidence="10" id="KW-0540">Nuclease</keyword>
<dbReference type="InterPro" id="IPR036397">
    <property type="entry name" value="RNaseH_sf"/>
</dbReference>
<dbReference type="Pfam" id="PF13650">
    <property type="entry name" value="Asp_protease_2"/>
    <property type="match status" value="1"/>
</dbReference>
<dbReference type="Pfam" id="PF24626">
    <property type="entry name" value="SH3_Tf2-1"/>
    <property type="match status" value="1"/>
</dbReference>
<evidence type="ECO:0000256" key="12">
    <source>
        <dbReference type="ARBA" id="ARBA00022741"/>
    </source>
</evidence>
<keyword evidence="14" id="KW-0688">Ribosomal frameshifting</keyword>
<comment type="function">
    <text evidence="32">Nucleocapsid protein p11 (NC) forms the nucleocore that coats the retro-elements dimeric RNA. Binds these RNAs through its zinc fingers. Promotes primer tRNA(i)-Met annealing to the multipartite primer-binding site (PBS), dimerization of Ty3 RNA and initiation of reverse transcription.</text>
</comment>
<keyword evidence="24" id="KW-0239">DNA-directed DNA polymerase</keyword>
<comment type="catalytic activity">
    <reaction evidence="1">
        <text>Endonucleolytic cleavage to 5'-phosphomonoester.</text>
        <dbReference type="EC" id="3.1.26.4"/>
    </reaction>
</comment>
<evidence type="ECO:0000256" key="33">
    <source>
        <dbReference type="ARBA" id="ARBA00055383"/>
    </source>
</evidence>
<dbReference type="GO" id="GO:0006508">
    <property type="term" value="P:proteolysis"/>
    <property type="evidence" value="ECO:0007669"/>
    <property type="project" value="UniProtKB-KW"/>
</dbReference>
<evidence type="ECO:0000256" key="3">
    <source>
        <dbReference type="ARBA" id="ARBA00004123"/>
    </source>
</evidence>
<keyword evidence="15" id="KW-0255">Endonuclease</keyword>
<evidence type="ECO:0000259" key="39">
    <source>
        <dbReference type="PROSITE" id="PS50158"/>
    </source>
</evidence>
<keyword evidence="44" id="KW-1185">Reference proteome</keyword>
<dbReference type="GO" id="GO:0075523">
    <property type="term" value="P:viral translational frameshifting"/>
    <property type="evidence" value="ECO:0007669"/>
    <property type="project" value="UniProtKB-KW"/>
</dbReference>
<evidence type="ECO:0000313" key="42">
    <source>
        <dbReference type="EMBL" id="KYQ96678.1"/>
    </source>
</evidence>
<evidence type="ECO:0000256" key="1">
    <source>
        <dbReference type="ARBA" id="ARBA00000077"/>
    </source>
</evidence>
<dbReference type="InterPro" id="IPR043128">
    <property type="entry name" value="Rev_trsase/Diguanyl_cyclase"/>
</dbReference>
<evidence type="ECO:0000256" key="4">
    <source>
        <dbReference type="ARBA" id="ARBA00004496"/>
    </source>
</evidence>
<dbReference type="InterPro" id="IPR043502">
    <property type="entry name" value="DNA/RNA_pol_sf"/>
</dbReference>
<keyword evidence="26" id="KW-0238">DNA-binding</keyword>
<keyword evidence="22" id="KW-0229">DNA integration</keyword>
<evidence type="ECO:0000256" key="30">
    <source>
        <dbReference type="ARBA" id="ARBA00025590"/>
    </source>
</evidence>
<keyword evidence="9" id="KW-0548">Nucleotidyltransferase</keyword>
<dbReference type="InterPro" id="IPR000953">
    <property type="entry name" value="Chromo/chromo_shadow_dom"/>
</dbReference>
<dbReference type="SMART" id="SM00343">
    <property type="entry name" value="ZnF_C2HC"/>
    <property type="match status" value="1"/>
</dbReference>
<evidence type="ECO:0000256" key="32">
    <source>
        <dbReference type="ARBA" id="ARBA00055265"/>
    </source>
</evidence>
<dbReference type="GO" id="GO:0008270">
    <property type="term" value="F:zinc ion binding"/>
    <property type="evidence" value="ECO:0007669"/>
    <property type="project" value="UniProtKB-KW"/>
</dbReference>
<dbReference type="CDD" id="cd09274">
    <property type="entry name" value="RNase_HI_RT_Ty3"/>
    <property type="match status" value="1"/>
</dbReference>
<dbReference type="Gene3D" id="3.30.70.270">
    <property type="match status" value="2"/>
</dbReference>
<dbReference type="GO" id="GO:0005524">
    <property type="term" value="F:ATP binding"/>
    <property type="evidence" value="ECO:0007669"/>
    <property type="project" value="UniProtKB-KW"/>
</dbReference>
<feature type="coiled-coil region" evidence="37">
    <location>
        <begin position="1"/>
        <end position="35"/>
    </location>
</feature>
<evidence type="ECO:0000259" key="41">
    <source>
        <dbReference type="PROSITE" id="PS50994"/>
    </source>
</evidence>
<evidence type="ECO:0000313" key="43">
    <source>
        <dbReference type="EMBL" id="KYR01002.1"/>
    </source>
</evidence>
<dbReference type="Gene3D" id="2.40.70.10">
    <property type="entry name" value="Acid Proteases"/>
    <property type="match status" value="1"/>
</dbReference>
<keyword evidence="16 36" id="KW-0863">Zinc-finger</keyword>
<dbReference type="InterPro" id="IPR041577">
    <property type="entry name" value="RT_RNaseH_2"/>
</dbReference>
<dbReference type="Proteomes" id="UP000076078">
    <property type="component" value="Unassembled WGS sequence"/>
</dbReference>
<dbReference type="InterPro" id="IPR050951">
    <property type="entry name" value="Retrovirus_Pol_polyprotein"/>
</dbReference>
<dbReference type="InterPro" id="IPR021109">
    <property type="entry name" value="Peptidase_aspartic_dom_sf"/>
</dbReference>
<keyword evidence="6" id="KW-1188">Viral release from host cell</keyword>
<dbReference type="GO" id="GO:0006310">
    <property type="term" value="P:DNA recombination"/>
    <property type="evidence" value="ECO:0007669"/>
    <property type="project" value="UniProtKB-KW"/>
</dbReference>
<dbReference type="FunFam" id="3.10.20.370:FF:000001">
    <property type="entry name" value="Retrovirus-related Pol polyprotein from transposon 17.6-like protein"/>
    <property type="match status" value="1"/>
</dbReference>
<dbReference type="PANTHER" id="PTHR37984">
    <property type="entry name" value="PROTEIN CBG26694"/>
    <property type="match status" value="1"/>
</dbReference>
<evidence type="ECO:0000256" key="26">
    <source>
        <dbReference type="ARBA" id="ARBA00023125"/>
    </source>
</evidence>
<evidence type="ECO:0000256" key="5">
    <source>
        <dbReference type="ARBA" id="ARBA00022490"/>
    </source>
</evidence>
<dbReference type="OMA" id="GHTEREF"/>
<keyword evidence="12" id="KW-0547">Nucleotide-binding</keyword>
<dbReference type="EMBL" id="LODT01000021">
    <property type="protein sequence ID" value="KYQ96678.1"/>
    <property type="molecule type" value="Genomic_DNA"/>
</dbReference>
<dbReference type="EMBL" id="LODT01000011">
    <property type="protein sequence ID" value="KYR01002.1"/>
    <property type="molecule type" value="Genomic_DNA"/>
</dbReference>
<evidence type="ECO:0000256" key="21">
    <source>
        <dbReference type="ARBA" id="ARBA00022884"/>
    </source>
</evidence>
<dbReference type="InterPro" id="IPR001878">
    <property type="entry name" value="Znf_CCHC"/>
</dbReference>
<dbReference type="OrthoDB" id="16365at2759"/>
<evidence type="ECO:0000313" key="44">
    <source>
        <dbReference type="Proteomes" id="UP000076078"/>
    </source>
</evidence>
<dbReference type="GO" id="GO:0003723">
    <property type="term" value="F:RNA binding"/>
    <property type="evidence" value="ECO:0007669"/>
    <property type="project" value="UniProtKB-KW"/>
</dbReference>
<dbReference type="CDD" id="cd01647">
    <property type="entry name" value="RT_LTR"/>
    <property type="match status" value="1"/>
</dbReference>
<dbReference type="InterPro" id="IPR056924">
    <property type="entry name" value="SH3_Tf2-1"/>
</dbReference>
<evidence type="ECO:0000256" key="20">
    <source>
        <dbReference type="ARBA" id="ARBA00022842"/>
    </source>
</evidence>
<dbReference type="Pfam" id="PF00665">
    <property type="entry name" value="rve"/>
    <property type="match status" value="1"/>
</dbReference>
<evidence type="ECO:0000256" key="37">
    <source>
        <dbReference type="SAM" id="Coils"/>
    </source>
</evidence>
<keyword evidence="25" id="KW-0917">Virion maturation</keyword>
<evidence type="ECO:0000256" key="11">
    <source>
        <dbReference type="ARBA" id="ARBA00022723"/>
    </source>
</evidence>
<dbReference type="Pfam" id="PF17921">
    <property type="entry name" value="Integrase_H2C2"/>
    <property type="match status" value="1"/>
</dbReference>
<keyword evidence="7" id="KW-0645">Protease</keyword>
<evidence type="ECO:0000256" key="34">
    <source>
        <dbReference type="ARBA" id="ARBA00063849"/>
    </source>
</evidence>
<evidence type="ECO:0000256" key="6">
    <source>
        <dbReference type="ARBA" id="ARBA00022612"/>
    </source>
</evidence>
<dbReference type="PROSITE" id="PS50878">
    <property type="entry name" value="RT_POL"/>
    <property type="match status" value="1"/>
</dbReference>
<comment type="function">
    <text evidence="30">Reverse transcriptase/ribonuclease H (RT) is a multifunctional enzyme that catalyzes the conversion of the retro-elements RNA genome into dsDNA within the VLP. The enzyme displays a DNA polymerase activity that can copy either DNA or RNA templates, and a ribonuclease H (RNase H) activity that cleaves the RNA strand of RNA-DNA heteroduplexes during plus-strand synthesis and hydrolyzes RNA primers. The conversion leads to a linear dsDNA copy of the retrotransposon that includes long terminal repeats (LTRs) at both ends.</text>
</comment>
<keyword evidence="18" id="KW-0862">Zinc</keyword>
<dbReference type="FunFam" id="3.10.10.10:FF:000007">
    <property type="entry name" value="Retrovirus-related Pol polyprotein from transposon 17.6-like Protein"/>
    <property type="match status" value="1"/>
</dbReference>
<reference evidence="43 44" key="1">
    <citation type="submission" date="2015-12" db="EMBL/GenBank/DDBJ databases">
        <title>Dictyostelia acquired genes for synthesis and detection of signals that induce cell-type specialization by lateral gene transfer from prokaryotes.</title>
        <authorList>
            <person name="Gloeckner G."/>
            <person name="Schaap P."/>
        </authorList>
    </citation>
    <scope>NUCLEOTIDE SEQUENCE [LARGE SCALE GENOMIC DNA]</scope>
    <source>
        <strain evidence="43 44">TK</strain>
    </source>
</reference>
<dbReference type="PROSITE" id="PS00598">
    <property type="entry name" value="CHROMO_1"/>
    <property type="match status" value="1"/>
</dbReference>
<evidence type="ECO:0000256" key="8">
    <source>
        <dbReference type="ARBA" id="ARBA00022679"/>
    </source>
</evidence>
<dbReference type="SUPFAM" id="SSF53098">
    <property type="entry name" value="Ribonuclease H-like"/>
    <property type="match status" value="1"/>
</dbReference>
<comment type="caution">
    <text evidence="43">The sequence shown here is derived from an EMBL/GenBank/DDBJ whole genome shotgun (WGS) entry which is preliminary data.</text>
</comment>
<evidence type="ECO:0000256" key="25">
    <source>
        <dbReference type="ARBA" id="ARBA00023113"/>
    </source>
</evidence>
<dbReference type="InterPro" id="IPR001584">
    <property type="entry name" value="Integrase_cat-core"/>
</dbReference>
<evidence type="ECO:0000256" key="36">
    <source>
        <dbReference type="PROSITE-ProRule" id="PRU00047"/>
    </source>
</evidence>
<dbReference type="InterPro" id="IPR012337">
    <property type="entry name" value="RNaseH-like_sf"/>
</dbReference>
<feature type="domain" description="CCHC-type" evidence="39">
    <location>
        <begin position="234"/>
        <end position="249"/>
    </location>
</feature>
<feature type="domain" description="Reverse transcriptase" evidence="40">
    <location>
        <begin position="498"/>
        <end position="677"/>
    </location>
</feature>
<evidence type="ECO:0000256" key="27">
    <source>
        <dbReference type="ARBA" id="ARBA00023172"/>
    </source>
</evidence>
<dbReference type="Gene3D" id="1.10.340.70">
    <property type="match status" value="1"/>
</dbReference>
<keyword evidence="17" id="KW-0378">Hydrolase</keyword>
<keyword evidence="19" id="KW-0067">ATP-binding</keyword>
<dbReference type="Pfam" id="PF00385">
    <property type="entry name" value="Chromo"/>
    <property type="match status" value="1"/>
</dbReference>
<evidence type="ECO:0000256" key="31">
    <source>
        <dbReference type="ARBA" id="ARBA00025615"/>
    </source>
</evidence>
<dbReference type="GO" id="GO:0005634">
    <property type="term" value="C:nucleus"/>
    <property type="evidence" value="ECO:0007669"/>
    <property type="project" value="UniProtKB-SubCell"/>
</dbReference>
<dbReference type="STRING" id="361077.A0A152A408"/>
<dbReference type="FunFam" id="3.30.420.10:FF:000032">
    <property type="entry name" value="Retrovirus-related Pol polyprotein from transposon 297-like Protein"/>
    <property type="match status" value="1"/>
</dbReference>
<keyword evidence="8" id="KW-0808">Transferase</keyword>
<keyword evidence="27" id="KW-0233">DNA recombination</keyword>
<evidence type="ECO:0000256" key="9">
    <source>
        <dbReference type="ARBA" id="ARBA00022695"/>
    </source>
</evidence>
<feature type="domain" description="Chromo" evidence="38">
    <location>
        <begin position="1343"/>
        <end position="1400"/>
    </location>
</feature>
<dbReference type="Gene3D" id="2.40.50.40">
    <property type="match status" value="1"/>
</dbReference>
<evidence type="ECO:0000256" key="13">
    <source>
        <dbReference type="ARBA" id="ARBA00022750"/>
    </source>
</evidence>
<dbReference type="FunFam" id="1.10.340.70:FF:000001">
    <property type="entry name" value="Retrovirus-related Pol polyprotein from transposon gypsy-like Protein"/>
    <property type="match status" value="1"/>
</dbReference>
<dbReference type="PROSITE" id="PS50158">
    <property type="entry name" value="ZF_CCHC"/>
    <property type="match status" value="1"/>
</dbReference>
<dbReference type="Gene3D" id="3.30.420.10">
    <property type="entry name" value="Ribonuclease H-like superfamily/Ribonuclease H"/>
    <property type="match status" value="2"/>
</dbReference>
<dbReference type="PROSITE" id="PS50013">
    <property type="entry name" value="CHROMO_2"/>
    <property type="match status" value="1"/>
</dbReference>
<evidence type="ECO:0000256" key="35">
    <source>
        <dbReference type="ARBA" id="ARBA00082890"/>
    </source>
</evidence>
<name>A0A152A408_TIELA</name>
<dbReference type="PROSITE" id="PS50994">
    <property type="entry name" value="INTEGRASE"/>
    <property type="match status" value="1"/>
</dbReference>
<dbReference type="Pfam" id="PF03732">
    <property type="entry name" value="Retrotrans_gag"/>
    <property type="match status" value="1"/>
</dbReference>
<dbReference type="GO" id="GO:0003677">
    <property type="term" value="F:DNA binding"/>
    <property type="evidence" value="ECO:0007669"/>
    <property type="project" value="UniProtKB-KW"/>
</dbReference>
<evidence type="ECO:0000256" key="15">
    <source>
        <dbReference type="ARBA" id="ARBA00022759"/>
    </source>
</evidence>
<dbReference type="InterPro" id="IPR001969">
    <property type="entry name" value="Aspartic_peptidase_AS"/>
</dbReference>
<keyword evidence="37" id="KW-0175">Coiled coil</keyword>
<dbReference type="GO" id="GO:0003964">
    <property type="term" value="F:RNA-directed DNA polymerase activity"/>
    <property type="evidence" value="ECO:0007669"/>
    <property type="project" value="UniProtKB-KW"/>
</dbReference>
<dbReference type="InterPro" id="IPR023779">
    <property type="entry name" value="Chromodomain_CS"/>
</dbReference>
<keyword evidence="23" id="KW-0695">RNA-directed DNA polymerase</keyword>
<feature type="domain" description="Integrase catalytic" evidence="41">
    <location>
        <begin position="1026"/>
        <end position="1189"/>
    </location>
</feature>
<dbReference type="GO" id="GO:0005737">
    <property type="term" value="C:cytoplasm"/>
    <property type="evidence" value="ECO:0007669"/>
    <property type="project" value="UniProtKB-SubCell"/>
</dbReference>
<sequence length="1460" mass="168537">MSSLNKNESNLENTIMELKKELENFKSKKTEEDEIKKGLSIIKNLPFYEGNQDEDLEIFLQEFNDAMLKCGIKTGRGYLLSLKLKGNAKAWYYGVPETERKTVVYDDLIKGLKVRFNGISVDIQARMEMDKLHQENCSSIREYIAKFENLKSKIGSGRSDKDYLYHFKKNLSSDIRIKLATLGDLPLTSVMQAAIATYENQQMIQESSKRNMMEVDSIHRRERSHYSKPRPPTCFACGKLGHIAKYCQSRGSTEIKDNKISTIEALEQDYPKCVNTLILKGAIKKKVCEMLVDTGSSLNIIDTDFAEKKGFPVEKCKEIEASVGNNQTVKIKGLIRNVNIEVKGKVYQDSFYVMKTNQDIILGKPWITKHKPILDWNSYKVIGFEEQGKKVLMVNSVKELNMKEDRIFKIMLDKVVSIQERIVQEPIEEEKKLEKLRKEFLERFKDIISEGLPKGVPPDRGVAHKIEIEEGVHVRNRPLPPLTNEELDELKKQLNELIDLGLIRPSKSPYGATVLFAKKKDGGLRLCIDYRPLNQVTKKNATTLPTKEDLMGRTNNAKYFTKIDLRGGYWQIPMDPKDIEKTAIKTRYGNFEFLVMPFGLTNGPATFMTLMNKLFLHCVDKFVVIFLDDILIYSKTLDDHFNHVKEVLEILRDAKLIVHSKKSKLFQTRVEFLGHVISRKGIEVCDDKIQSIKEWPVPINVKEVQSFLGLCNYYRQFVPNYSQTTHYLTSLVEKNKKFVWMKEHQNAFEELKHKLCNTRILAMPTPMGKYRIETDASDFAVGAVLKQEQNNEFVTIGFESRKLNKAEKRYSAYDRELVAVIHALKKWRRYIHGKEIEIFTDHQPLTRILEQPMIQTTHQARRIEFLSEFNIKFKHIDGKANVVADALSRRPDYETALEIKENKEVLKKIKKLYVQDVHFQEAFYNAAASDTGRAGNFQIINEVLYYVKDQEKRMCIPNDKEVKVMCLSEIHSQLYAGHFGYNKTYEQACRYFYWPGLDKDVKKFVDSCPDCQRNKTNSSGKQGLLQSIEPPSRRWSVITMDFVVALPKSNGFDSVLTVTDKSTKMVHLIPTTSNVTADGVAKLFIDNIWRLHGIPKVIISDRDPKFTSNFWKSFTKRLGINQFLSTAFHPQTDGQSERTNRTMEQILRNFVNYKMDNWSELLSGVEFSINNAINASTKYSPFFLNFGQHPIVPSSILIEDPENESSNFVVEEFIKNIKSASQASIDSQSFAQRQQAKYSNTNRSDVTFEVGDQVLLSTENITLSSDVLRPKKKLTGKYCGPFEIIEKISPVNYKLKLPHDMKKLHPVFHVSLLKEYVSNPEEFQTRVTIPPPPVIISDEIHEYEVEKVLDHRKYYGKNQYLVKWVGFADHENSWVDEVDISKGAIKEFHNQNLEKDSTEMPISISMEGGSVVRKETHNTDEIKTPEEFSEISQEEVVKKKRINKLEKLREDATYILAKRF</sequence>
<evidence type="ECO:0000259" key="38">
    <source>
        <dbReference type="PROSITE" id="PS50013"/>
    </source>
</evidence>
<dbReference type="InterPro" id="IPR016197">
    <property type="entry name" value="Chromo-like_dom_sf"/>
</dbReference>
<comment type="function">
    <text evidence="2">The aspartyl protease (PR) mediates the proteolytic cleavages of the Gag and Gag-Pol polyproteins after assembly of the VLP.</text>
</comment>
<evidence type="ECO:0000256" key="29">
    <source>
        <dbReference type="ARBA" id="ARBA00023268"/>
    </source>
</evidence>
<keyword evidence="29" id="KW-0511">Multifunctional enzyme</keyword>
<evidence type="ECO:0000256" key="19">
    <source>
        <dbReference type="ARBA" id="ARBA00022840"/>
    </source>
</evidence>
<dbReference type="GO" id="GO:0004190">
    <property type="term" value="F:aspartic-type endopeptidase activity"/>
    <property type="evidence" value="ECO:0007669"/>
    <property type="project" value="UniProtKB-KW"/>
</dbReference>
<dbReference type="SUPFAM" id="SSF54160">
    <property type="entry name" value="Chromo domain-like"/>
    <property type="match status" value="1"/>
</dbReference>
<keyword evidence="28" id="KW-0539">Nucleus</keyword>
<dbReference type="GO" id="GO:0004523">
    <property type="term" value="F:RNA-DNA hybrid ribonuclease activity"/>
    <property type="evidence" value="ECO:0007669"/>
    <property type="project" value="UniProtKB-EC"/>
</dbReference>
<keyword evidence="21" id="KW-0694">RNA-binding</keyword>
<evidence type="ECO:0000259" key="40">
    <source>
        <dbReference type="PROSITE" id="PS50878"/>
    </source>
</evidence>
<evidence type="ECO:0000256" key="10">
    <source>
        <dbReference type="ARBA" id="ARBA00022722"/>
    </source>
</evidence>
<dbReference type="InterPro" id="IPR023780">
    <property type="entry name" value="Chromo_domain"/>
</dbReference>
<dbReference type="CDD" id="cd00303">
    <property type="entry name" value="retropepsin_like"/>
    <property type="match status" value="1"/>
</dbReference>
<evidence type="ECO:0000256" key="2">
    <source>
        <dbReference type="ARBA" id="ARBA00002180"/>
    </source>
</evidence>
<comment type="function">
    <text evidence="33">Capsid protein (CA) is the structural component of the virus-like particle (VLP), forming the shell that encapsulates the genomic RNA-nucleocapsid complex.</text>
</comment>
<evidence type="ECO:0000256" key="18">
    <source>
        <dbReference type="ARBA" id="ARBA00022833"/>
    </source>
</evidence>
<dbReference type="FunFam" id="3.30.70.270:FF:000026">
    <property type="entry name" value="Transposon Ty3-G Gag-Pol polyprotein"/>
    <property type="match status" value="1"/>
</dbReference>
<accession>A0A152A408</accession>
<dbReference type="CDD" id="cd00024">
    <property type="entry name" value="CD_CSD"/>
    <property type="match status" value="1"/>
</dbReference>
<dbReference type="Gene3D" id="3.10.10.10">
    <property type="entry name" value="HIV Type 1 Reverse Transcriptase, subunit A, domain 1"/>
    <property type="match status" value="1"/>
</dbReference>
<comment type="subcellular location">
    <subcellularLocation>
        <location evidence="4">Cytoplasm</location>
    </subcellularLocation>
    <subcellularLocation>
        <location evidence="3">Nucleus</location>
    </subcellularLocation>
</comment>
<keyword evidence="5" id="KW-0963">Cytoplasm</keyword>
<keyword evidence="20" id="KW-0460">Magnesium</keyword>
<dbReference type="Pfam" id="PF00078">
    <property type="entry name" value="RVT_1"/>
    <property type="match status" value="1"/>
</dbReference>
<dbReference type="PANTHER" id="PTHR37984:SF5">
    <property type="entry name" value="PROTEIN NYNRIN-LIKE"/>
    <property type="match status" value="1"/>
</dbReference>
<evidence type="ECO:0000256" key="14">
    <source>
        <dbReference type="ARBA" id="ARBA00022758"/>
    </source>
</evidence>
<dbReference type="GO" id="GO:0003887">
    <property type="term" value="F:DNA-directed DNA polymerase activity"/>
    <property type="evidence" value="ECO:0007669"/>
    <property type="project" value="UniProtKB-KW"/>
</dbReference>
<keyword evidence="13" id="KW-0064">Aspartyl protease</keyword>
<dbReference type="InterPro" id="IPR005162">
    <property type="entry name" value="Retrotrans_gag_dom"/>
</dbReference>
<dbReference type="InterPro" id="IPR000477">
    <property type="entry name" value="RT_dom"/>
</dbReference>
<organism evidence="43 44">
    <name type="scientific">Tieghemostelium lacteum</name>
    <name type="common">Slime mold</name>
    <name type="synonym">Dictyostelium lacteum</name>
    <dbReference type="NCBI Taxonomy" id="361077"/>
    <lineage>
        <taxon>Eukaryota</taxon>
        <taxon>Amoebozoa</taxon>
        <taxon>Evosea</taxon>
        <taxon>Eumycetozoa</taxon>
        <taxon>Dictyostelia</taxon>
        <taxon>Dictyosteliales</taxon>
        <taxon>Raperosteliaceae</taxon>
        <taxon>Tieghemostelium</taxon>
    </lineage>
</organism>
<gene>
    <name evidence="43" type="ORF">DLAC_02081</name>
    <name evidence="42" type="ORF">DLAC_03965</name>
</gene>
<dbReference type="PROSITE" id="PS00141">
    <property type="entry name" value="ASP_PROTEASE"/>
    <property type="match status" value="1"/>
</dbReference>
<evidence type="ECO:0000256" key="23">
    <source>
        <dbReference type="ARBA" id="ARBA00022918"/>
    </source>
</evidence>
<dbReference type="Pfam" id="PF17919">
    <property type="entry name" value="RT_RNaseH_2"/>
    <property type="match status" value="1"/>
</dbReference>
<evidence type="ECO:0000256" key="7">
    <source>
        <dbReference type="ARBA" id="ARBA00022670"/>
    </source>
</evidence>
<protein>
    <recommendedName>
        <fullName evidence="35">Gag3-Pol3</fullName>
    </recommendedName>
</protein>
<comment type="function">
    <text evidence="31">Integrase (IN) targets the VLP to the nucleus, where a subparticle preintegration complex (PIC) containing at least integrase and the newly synthesized dsDNA copy of the retrotransposon must transit the nuclear membrane. Once in the nucleus, integrase performs the integration of the dsDNA into the host genome.</text>
</comment>
<evidence type="ECO:0000256" key="24">
    <source>
        <dbReference type="ARBA" id="ARBA00022932"/>
    </source>
</evidence>
<evidence type="ECO:0000256" key="28">
    <source>
        <dbReference type="ARBA" id="ARBA00023242"/>
    </source>
</evidence>
<evidence type="ECO:0000256" key="16">
    <source>
        <dbReference type="ARBA" id="ARBA00022771"/>
    </source>
</evidence>
<dbReference type="SMART" id="SM00298">
    <property type="entry name" value="CHROMO"/>
    <property type="match status" value="1"/>
</dbReference>
<evidence type="ECO:0000256" key="22">
    <source>
        <dbReference type="ARBA" id="ARBA00022908"/>
    </source>
</evidence>